<keyword evidence="4 7" id="KW-1133">Transmembrane helix</keyword>
<comment type="similarity">
    <text evidence="2">Belongs to the IFI6/IFI27 family.</text>
</comment>
<protein>
    <submittedName>
        <fullName evidence="8">Uncharacterized protein</fullName>
    </submittedName>
</protein>
<evidence type="ECO:0000256" key="4">
    <source>
        <dbReference type="ARBA" id="ARBA00022989"/>
    </source>
</evidence>
<evidence type="ECO:0000256" key="5">
    <source>
        <dbReference type="ARBA" id="ARBA00023136"/>
    </source>
</evidence>
<feature type="transmembrane region" description="Helical" evidence="7">
    <location>
        <begin position="91"/>
        <end position="109"/>
    </location>
</feature>
<name>A0AAD9E7Y9_9PEZI</name>
<evidence type="ECO:0000256" key="2">
    <source>
        <dbReference type="ARBA" id="ARBA00007262"/>
    </source>
</evidence>
<dbReference type="InterPro" id="IPR038213">
    <property type="entry name" value="IFI6/IFI27-like_sf"/>
</dbReference>
<evidence type="ECO:0000256" key="1">
    <source>
        <dbReference type="ARBA" id="ARBA00004141"/>
    </source>
</evidence>
<organism evidence="8 9">
    <name type="scientific">Colletotrichum chrysophilum</name>
    <dbReference type="NCBI Taxonomy" id="1836956"/>
    <lineage>
        <taxon>Eukaryota</taxon>
        <taxon>Fungi</taxon>
        <taxon>Dikarya</taxon>
        <taxon>Ascomycota</taxon>
        <taxon>Pezizomycotina</taxon>
        <taxon>Sordariomycetes</taxon>
        <taxon>Hypocreomycetidae</taxon>
        <taxon>Glomerellales</taxon>
        <taxon>Glomerellaceae</taxon>
        <taxon>Colletotrichum</taxon>
        <taxon>Colletotrichum gloeosporioides species complex</taxon>
    </lineage>
</organism>
<reference evidence="8" key="1">
    <citation type="submission" date="2023-01" db="EMBL/GenBank/DDBJ databases">
        <title>Colletotrichum chrysophilum M932 genome sequence.</title>
        <authorList>
            <person name="Baroncelli R."/>
        </authorList>
    </citation>
    <scope>NUCLEOTIDE SEQUENCE</scope>
    <source>
        <strain evidence="8">M932</strain>
    </source>
</reference>
<evidence type="ECO:0000256" key="6">
    <source>
        <dbReference type="SAM" id="MobiDB-lite"/>
    </source>
</evidence>
<dbReference type="Pfam" id="PF06140">
    <property type="entry name" value="Ifi-6-16"/>
    <property type="match status" value="1"/>
</dbReference>
<feature type="compositionally biased region" description="Basic and acidic residues" evidence="6">
    <location>
        <begin position="29"/>
        <end position="42"/>
    </location>
</feature>
<keyword evidence="5 7" id="KW-0472">Membrane</keyword>
<evidence type="ECO:0000256" key="3">
    <source>
        <dbReference type="ARBA" id="ARBA00022692"/>
    </source>
</evidence>
<comment type="subcellular location">
    <subcellularLocation>
        <location evidence="1">Membrane</location>
        <topology evidence="1">Multi-pass membrane protein</topology>
    </subcellularLocation>
</comment>
<proteinExistence type="inferred from homology"/>
<comment type="caution">
    <text evidence="8">The sequence shown here is derived from an EMBL/GenBank/DDBJ whole genome shotgun (WGS) entry which is preliminary data.</text>
</comment>
<evidence type="ECO:0000256" key="7">
    <source>
        <dbReference type="SAM" id="Phobius"/>
    </source>
</evidence>
<dbReference type="Gene3D" id="6.10.110.10">
    <property type="match status" value="1"/>
</dbReference>
<keyword evidence="9" id="KW-1185">Reference proteome</keyword>
<dbReference type="AlphaFoldDB" id="A0AAD9E7Y9"/>
<sequence length="148" mass="14890">MLSEESRVTLEFGYGQGGPKADISSGVRGPRDAAHPGNHRADISGLRGQPWHSGGVRRRWRCLVVVAAPVLTAAGFGAEGVIVVLTRSAAMGVHSAMGNIAASSVFAVLQSAGARGYGVAAEHSGIQLVGGAVVASGALSLSKTDTTA</sequence>
<feature type="region of interest" description="Disordered" evidence="6">
    <location>
        <begin position="12"/>
        <end position="46"/>
    </location>
</feature>
<evidence type="ECO:0000313" key="8">
    <source>
        <dbReference type="EMBL" id="KAK1841124.1"/>
    </source>
</evidence>
<accession>A0AAD9E7Y9</accession>
<dbReference type="Proteomes" id="UP001243330">
    <property type="component" value="Unassembled WGS sequence"/>
</dbReference>
<dbReference type="GO" id="GO:0016020">
    <property type="term" value="C:membrane"/>
    <property type="evidence" value="ECO:0007669"/>
    <property type="project" value="UniProtKB-SubCell"/>
</dbReference>
<evidence type="ECO:0000313" key="9">
    <source>
        <dbReference type="Proteomes" id="UP001243330"/>
    </source>
</evidence>
<dbReference type="InterPro" id="IPR009311">
    <property type="entry name" value="IFI6/IFI27-like"/>
</dbReference>
<feature type="transmembrane region" description="Helical" evidence="7">
    <location>
        <begin position="62"/>
        <end position="85"/>
    </location>
</feature>
<gene>
    <name evidence="8" type="ORF">CCHR01_16243</name>
</gene>
<dbReference type="EMBL" id="JAQOWY010000504">
    <property type="protein sequence ID" value="KAK1841124.1"/>
    <property type="molecule type" value="Genomic_DNA"/>
</dbReference>
<keyword evidence="3 7" id="KW-0812">Transmembrane</keyword>